<dbReference type="AlphaFoldDB" id="A0A812DYY1"/>
<feature type="transmembrane region" description="Helical" evidence="1">
    <location>
        <begin position="28"/>
        <end position="61"/>
    </location>
</feature>
<evidence type="ECO:0000256" key="1">
    <source>
        <dbReference type="SAM" id="Phobius"/>
    </source>
</evidence>
<dbReference type="EMBL" id="CAHIKZ030004302">
    <property type="protein sequence ID" value="CAE1309448.1"/>
    <property type="molecule type" value="Genomic_DNA"/>
</dbReference>
<evidence type="ECO:0000313" key="3">
    <source>
        <dbReference type="Proteomes" id="UP000597762"/>
    </source>
</evidence>
<evidence type="ECO:0000313" key="2">
    <source>
        <dbReference type="EMBL" id="CAE1309448.1"/>
    </source>
</evidence>
<sequence length="235" mass="26540">MIATFFLFYCSCFLPTFRFPPIFFFSSFILIFLSVNSFYFLFFFSSSSSSSISLFSSYSIISFSSSTSSSSVSTNLLSKFQVLLPSFLLLLFANINLSIILKLIKENPFLCVHFNVSLAIYCFFNNFLFFLIHPSFSLSVSSVYNFVFLPESSSSSYSTSLSLSASSLSFSLSISFSLSLSLHSLSFSLSSLINIFPTDIPFNIFLSIPPFLFSIFLFSVIFRKIICYLLYSLLC</sequence>
<feature type="transmembrane region" description="Helical" evidence="1">
    <location>
        <begin position="116"/>
        <end position="149"/>
    </location>
</feature>
<comment type="caution">
    <text evidence="2">The sequence shown here is derived from an EMBL/GenBank/DDBJ whole genome shotgun (WGS) entry which is preliminary data.</text>
</comment>
<feature type="transmembrane region" description="Helical" evidence="1">
    <location>
        <begin position="200"/>
        <end position="222"/>
    </location>
</feature>
<keyword evidence="3" id="KW-1185">Reference proteome</keyword>
<proteinExistence type="predicted"/>
<feature type="transmembrane region" description="Helical" evidence="1">
    <location>
        <begin position="82"/>
        <end position="104"/>
    </location>
</feature>
<accession>A0A812DYY1</accession>
<dbReference type="Proteomes" id="UP000597762">
    <property type="component" value="Unassembled WGS sequence"/>
</dbReference>
<name>A0A812DYY1_ACAPH</name>
<reference evidence="2" key="1">
    <citation type="submission" date="2021-01" db="EMBL/GenBank/DDBJ databases">
        <authorList>
            <person name="Li R."/>
            <person name="Bekaert M."/>
        </authorList>
    </citation>
    <scope>NUCLEOTIDE SEQUENCE</scope>
    <source>
        <strain evidence="2">Farmed</strain>
    </source>
</reference>
<protein>
    <submittedName>
        <fullName evidence="2">Uncharacterized protein</fullName>
    </submittedName>
</protein>
<gene>
    <name evidence="2" type="ORF">SPHA_61147</name>
</gene>
<keyword evidence="1" id="KW-0472">Membrane</keyword>
<keyword evidence="1" id="KW-1133">Transmembrane helix</keyword>
<keyword evidence="1" id="KW-0812">Transmembrane</keyword>
<organism evidence="2 3">
    <name type="scientific">Acanthosepion pharaonis</name>
    <name type="common">Pharaoh cuttlefish</name>
    <name type="synonym">Sepia pharaonis</name>
    <dbReference type="NCBI Taxonomy" id="158019"/>
    <lineage>
        <taxon>Eukaryota</taxon>
        <taxon>Metazoa</taxon>
        <taxon>Spiralia</taxon>
        <taxon>Lophotrochozoa</taxon>
        <taxon>Mollusca</taxon>
        <taxon>Cephalopoda</taxon>
        <taxon>Coleoidea</taxon>
        <taxon>Decapodiformes</taxon>
        <taxon>Sepiida</taxon>
        <taxon>Sepiina</taxon>
        <taxon>Sepiidae</taxon>
        <taxon>Acanthosepion</taxon>
    </lineage>
</organism>